<dbReference type="PANTHER" id="PTHR45996:SF4">
    <property type="entry name" value="CYCLIC AMP-RESPONSIVE ELEMENT-BINDING PROTEIN 3"/>
    <property type="match status" value="1"/>
</dbReference>
<keyword evidence="8" id="KW-1185">Reference proteome</keyword>
<feature type="region of interest" description="Disordered" evidence="6">
    <location>
        <begin position="55"/>
        <end position="89"/>
    </location>
</feature>
<dbReference type="AlphaFoldDB" id="A0A7L0CED4"/>
<keyword evidence="4" id="KW-0539">Nucleus</keyword>
<dbReference type="GO" id="GO:0005634">
    <property type="term" value="C:nucleus"/>
    <property type="evidence" value="ECO:0007669"/>
    <property type="project" value="TreeGrafter"/>
</dbReference>
<feature type="compositionally biased region" description="Low complexity" evidence="6">
    <location>
        <begin position="354"/>
        <end position="373"/>
    </location>
</feature>
<evidence type="ECO:0000256" key="4">
    <source>
        <dbReference type="ARBA" id="ARBA00023242"/>
    </source>
</evidence>
<dbReference type="CDD" id="cd14689">
    <property type="entry name" value="bZIP_CREB3"/>
    <property type="match status" value="1"/>
</dbReference>
<reference evidence="7 8" key="1">
    <citation type="submission" date="2019-09" db="EMBL/GenBank/DDBJ databases">
        <title>Bird 10,000 Genomes (B10K) Project - Family phase.</title>
        <authorList>
            <person name="Zhang G."/>
        </authorList>
    </citation>
    <scope>NUCLEOTIDE SEQUENCE [LARGE SCALE GENOMIC DNA]</scope>
    <source>
        <strain evidence="7">B10K-DU-007-42</strain>
        <tissue evidence="7">Muscle</tissue>
    </source>
</reference>
<gene>
    <name evidence="7" type="primary">Creb3l3_1</name>
    <name evidence="7" type="ORF">SPITYR_R05801</name>
</gene>
<dbReference type="Proteomes" id="UP000519115">
    <property type="component" value="Unassembled WGS sequence"/>
</dbReference>
<feature type="non-terminal residue" evidence="7">
    <location>
        <position position="1"/>
    </location>
</feature>
<name>A0A7L0CED4_9AVES</name>
<dbReference type="PANTHER" id="PTHR45996">
    <property type="entry name" value="AGAP001464-PB"/>
    <property type="match status" value="1"/>
</dbReference>
<comment type="caution">
    <text evidence="7">The sequence shown here is derived from an EMBL/GenBank/DDBJ whole genome shotgun (WGS) entry which is preliminary data.</text>
</comment>
<feature type="region of interest" description="Disordered" evidence="6">
    <location>
        <begin position="330"/>
        <end position="427"/>
    </location>
</feature>
<feature type="compositionally biased region" description="Polar residues" evidence="6">
    <location>
        <begin position="385"/>
        <end position="396"/>
    </location>
</feature>
<evidence type="ECO:0000256" key="6">
    <source>
        <dbReference type="SAM" id="MobiDB-lite"/>
    </source>
</evidence>
<keyword evidence="3" id="KW-0804">Transcription</keyword>
<accession>A0A7L0CED4</accession>
<evidence type="ECO:0000313" key="7">
    <source>
        <dbReference type="EMBL" id="NXJ58047.1"/>
    </source>
</evidence>
<keyword evidence="5" id="KW-0175">Coiled coil</keyword>
<keyword evidence="1" id="KW-0805">Transcription regulation</keyword>
<feature type="compositionally biased region" description="Polar residues" evidence="6">
    <location>
        <begin position="71"/>
        <end position="83"/>
    </location>
</feature>
<dbReference type="GO" id="GO:0000981">
    <property type="term" value="F:DNA-binding transcription factor activity, RNA polymerase II-specific"/>
    <property type="evidence" value="ECO:0007669"/>
    <property type="project" value="TreeGrafter"/>
</dbReference>
<evidence type="ECO:0000256" key="5">
    <source>
        <dbReference type="SAM" id="Coils"/>
    </source>
</evidence>
<feature type="coiled-coil region" evidence="5">
    <location>
        <begin position="223"/>
        <end position="264"/>
    </location>
</feature>
<dbReference type="GO" id="GO:0000978">
    <property type="term" value="F:RNA polymerase II cis-regulatory region sequence-specific DNA binding"/>
    <property type="evidence" value="ECO:0007669"/>
    <property type="project" value="TreeGrafter"/>
</dbReference>
<feature type="non-terminal residue" evidence="7">
    <location>
        <position position="427"/>
    </location>
</feature>
<evidence type="ECO:0000256" key="3">
    <source>
        <dbReference type="ARBA" id="ARBA00023163"/>
    </source>
</evidence>
<sequence length="427" mass="46450">LPALISEELLDFLLKDDAPGPALPEVQNDLMQDWNMLEDKDLDKEIDDFFSSLMTSSADEPGTPLDCLPANSDSGTSEGQLPSCSPDSNLASSSWSSAVVYTDHNYSIRVHWPMRESTMSGKAQGGASVDLGTHCHACGSKPLLLVTSPFSPVLAPVRDISEGSFPKLVLTEEERQLLAKEGVTLPTHKPLNKAQEQLLKKVRQRIRSKHLASDSRRAKKMYVNDLERRLAACTALNQKLDKKVQLLQKQNMSLLKQLQKLQASMKQSRTTTTITTCGMAMVLSLCLMVPPNLHSPESGERKLEISVQTQRIHKVPNQVAPDVQEGAVLEDLSSEPEEPSTSGSLNPSGEEGQSAPNPDPSSSVDSNSSSDAPMAEGSEPGAPQPQEQHAESSPVQTVVVLMWKGEREEESQHAATVIIEHHSPDGM</sequence>
<keyword evidence="2" id="KW-0238">DNA-binding</keyword>
<evidence type="ECO:0000256" key="2">
    <source>
        <dbReference type="ARBA" id="ARBA00023125"/>
    </source>
</evidence>
<protein>
    <submittedName>
        <fullName evidence="7">CR3L3 protein</fullName>
    </submittedName>
</protein>
<dbReference type="InterPro" id="IPR051381">
    <property type="entry name" value="CREB_ATF_subfamily"/>
</dbReference>
<evidence type="ECO:0000256" key="1">
    <source>
        <dbReference type="ARBA" id="ARBA00023015"/>
    </source>
</evidence>
<dbReference type="EMBL" id="VXAF01001408">
    <property type="protein sequence ID" value="NXJ58047.1"/>
    <property type="molecule type" value="Genomic_DNA"/>
</dbReference>
<organism evidence="7 8">
    <name type="scientific">Spizaetus tyrannus</name>
    <name type="common">black hawk-eagle</name>
    <dbReference type="NCBI Taxonomy" id="252798"/>
    <lineage>
        <taxon>Eukaryota</taxon>
        <taxon>Metazoa</taxon>
        <taxon>Chordata</taxon>
        <taxon>Craniata</taxon>
        <taxon>Vertebrata</taxon>
        <taxon>Euteleostomi</taxon>
        <taxon>Archelosauria</taxon>
        <taxon>Archosauria</taxon>
        <taxon>Dinosauria</taxon>
        <taxon>Saurischia</taxon>
        <taxon>Theropoda</taxon>
        <taxon>Coelurosauria</taxon>
        <taxon>Aves</taxon>
        <taxon>Neognathae</taxon>
        <taxon>Neoaves</taxon>
        <taxon>Telluraves</taxon>
        <taxon>Accipitrimorphae</taxon>
        <taxon>Accipitriformes</taxon>
        <taxon>Accipitridae</taxon>
        <taxon>Accipitrinae</taxon>
        <taxon>Spizaetus</taxon>
    </lineage>
</organism>
<proteinExistence type="predicted"/>
<evidence type="ECO:0000313" key="8">
    <source>
        <dbReference type="Proteomes" id="UP000519115"/>
    </source>
</evidence>